<sequence length="223" mass="23566">MRGQHSDNTRTTPFAPWTLVQESSCGLARAMRPPVILVATATFLLAACSGTTPPTPGSLPTPASEAAATAAAQKTPSSLPLPTEAPVATRKAAHDGITFTLDMYPLRREGKAVLLTARLTAVEVPAGGAQIGDGWNLLNTVNDTTDPNFAFDSGFKLVDPAAQVVHLPARIDGVDACTRSNDHVWKRGDVRWISCLFAVPAGDRDHLMVQAQQFGGFGNVPLQ</sequence>
<name>A0A3N1ZXD7_9ACTN</name>
<dbReference type="AlphaFoldDB" id="A0A3N1ZXD7"/>
<proteinExistence type="predicted"/>
<evidence type="ECO:0000313" key="1">
    <source>
        <dbReference type="EMBL" id="ROR55398.1"/>
    </source>
</evidence>
<evidence type="ECO:0000313" key="2">
    <source>
        <dbReference type="Proteomes" id="UP000275749"/>
    </source>
</evidence>
<dbReference type="Proteomes" id="UP000275749">
    <property type="component" value="Unassembled WGS sequence"/>
</dbReference>
<dbReference type="EMBL" id="RKHG01000001">
    <property type="protein sequence ID" value="ROR55398.1"/>
    <property type="molecule type" value="Genomic_DNA"/>
</dbReference>
<gene>
    <name evidence="1" type="ORF">EDD41_2664</name>
</gene>
<reference evidence="1 2" key="1">
    <citation type="submission" date="2018-11" db="EMBL/GenBank/DDBJ databases">
        <title>Sequencing the genomes of 1000 actinobacteria strains.</title>
        <authorList>
            <person name="Klenk H.-P."/>
        </authorList>
    </citation>
    <scope>NUCLEOTIDE SEQUENCE [LARGE SCALE GENOMIC DNA]</scope>
    <source>
        <strain evidence="1 2">DSM 10546</strain>
    </source>
</reference>
<protein>
    <submittedName>
        <fullName evidence="1">Uncharacterized protein</fullName>
    </submittedName>
</protein>
<accession>A0A3N1ZXD7</accession>
<comment type="caution">
    <text evidence="1">The sequence shown here is derived from an EMBL/GenBank/DDBJ whole genome shotgun (WGS) entry which is preliminary data.</text>
</comment>
<organism evidence="1 2">
    <name type="scientific">Luteococcus japonicus</name>
    <dbReference type="NCBI Taxonomy" id="33984"/>
    <lineage>
        <taxon>Bacteria</taxon>
        <taxon>Bacillati</taxon>
        <taxon>Actinomycetota</taxon>
        <taxon>Actinomycetes</taxon>
        <taxon>Propionibacteriales</taxon>
        <taxon>Propionibacteriaceae</taxon>
        <taxon>Luteococcus</taxon>
    </lineage>
</organism>